<dbReference type="PANTHER" id="PTHR13434">
    <property type="entry name" value="PROTEIN CASC3"/>
    <property type="match status" value="1"/>
</dbReference>
<dbReference type="EMBL" id="JBFDAA010000020">
    <property type="protein sequence ID" value="KAL1115221.1"/>
    <property type="molecule type" value="Genomic_DNA"/>
</dbReference>
<dbReference type="InterPro" id="IPR018545">
    <property type="entry name" value="Btz_dom"/>
</dbReference>
<feature type="region of interest" description="Disordered" evidence="18">
    <location>
        <begin position="753"/>
        <end position="908"/>
    </location>
</feature>
<protein>
    <recommendedName>
        <fullName evidence="6">Protein CASC3</fullName>
    </recommendedName>
</protein>
<evidence type="ECO:0000256" key="14">
    <source>
        <dbReference type="ARBA" id="ARBA00023161"/>
    </source>
</evidence>
<evidence type="ECO:0000256" key="7">
    <source>
        <dbReference type="ARBA" id="ARBA00022448"/>
    </source>
</evidence>
<evidence type="ECO:0000256" key="2">
    <source>
        <dbReference type="ARBA" id="ARBA00004279"/>
    </source>
</evidence>
<evidence type="ECO:0000256" key="10">
    <source>
        <dbReference type="ARBA" id="ARBA00022728"/>
    </source>
</evidence>
<comment type="subcellular location">
    <subcellularLocation>
        <location evidence="2">Cell projection</location>
        <location evidence="2">Dendrite</location>
    </subcellularLocation>
    <subcellularLocation>
        <location evidence="1">Cytoplasm</location>
        <location evidence="1">Stress granule</location>
    </subcellularLocation>
    <subcellularLocation>
        <location evidence="4">Cytoplasm</location>
        <location evidence="4">Perinuclear region</location>
    </subcellularLocation>
    <subcellularLocation>
        <location evidence="3">Nucleus speckle</location>
    </subcellularLocation>
</comment>
<accession>A0ABD0XVC5</accession>
<keyword evidence="9" id="KW-0507">mRNA processing</keyword>
<evidence type="ECO:0000256" key="3">
    <source>
        <dbReference type="ARBA" id="ARBA00004324"/>
    </source>
</evidence>
<feature type="region of interest" description="Disordered" evidence="18">
    <location>
        <begin position="360"/>
        <end position="385"/>
    </location>
</feature>
<evidence type="ECO:0000259" key="19">
    <source>
        <dbReference type="SMART" id="SM01044"/>
    </source>
</evidence>
<dbReference type="GO" id="GO:0051028">
    <property type="term" value="P:mRNA transport"/>
    <property type="evidence" value="ECO:0007669"/>
    <property type="project" value="UniProtKB-KW"/>
</dbReference>
<dbReference type="AlphaFoldDB" id="A0ABD0XVC5"/>
<dbReference type="GO" id="GO:0000184">
    <property type="term" value="P:nuclear-transcribed mRNA catabolic process, nonsense-mediated decay"/>
    <property type="evidence" value="ECO:0007669"/>
    <property type="project" value="UniProtKB-KW"/>
</dbReference>
<feature type="region of interest" description="Disordered" evidence="18">
    <location>
        <begin position="399"/>
        <end position="433"/>
    </location>
</feature>
<dbReference type="GO" id="GO:0006417">
    <property type="term" value="P:regulation of translation"/>
    <property type="evidence" value="ECO:0007669"/>
    <property type="project" value="UniProtKB-KW"/>
</dbReference>
<feature type="region of interest" description="Disordered" evidence="18">
    <location>
        <begin position="1"/>
        <end position="327"/>
    </location>
</feature>
<keyword evidence="21" id="KW-1185">Reference proteome</keyword>
<keyword evidence="17" id="KW-0966">Cell projection</keyword>
<keyword evidence="12" id="KW-0810">Translation regulation</keyword>
<feature type="compositionally biased region" description="Gly residues" evidence="18">
    <location>
        <begin position="891"/>
        <end position="902"/>
    </location>
</feature>
<feature type="compositionally biased region" description="Basic and acidic residues" evidence="18">
    <location>
        <begin position="290"/>
        <end position="317"/>
    </location>
</feature>
<feature type="domain" description="Btz" evidence="19">
    <location>
        <begin position="281"/>
        <end position="466"/>
    </location>
</feature>
<keyword evidence="8" id="KW-0963">Cytoplasm</keyword>
<keyword evidence="11" id="KW-0509">mRNA transport</keyword>
<feature type="compositionally biased region" description="Low complexity" evidence="18">
    <location>
        <begin position="598"/>
        <end position="607"/>
    </location>
</feature>
<feature type="compositionally biased region" description="Basic and acidic residues" evidence="18">
    <location>
        <begin position="508"/>
        <end position="524"/>
    </location>
</feature>
<name>A0ABD0XVC5_9HEMI</name>
<dbReference type="Proteomes" id="UP001558652">
    <property type="component" value="Unassembled WGS sequence"/>
</dbReference>
<keyword evidence="15" id="KW-0508">mRNA splicing</keyword>
<feature type="region of interest" description="Disordered" evidence="18">
    <location>
        <begin position="1037"/>
        <end position="1093"/>
    </location>
</feature>
<dbReference type="GO" id="GO:0006397">
    <property type="term" value="P:mRNA processing"/>
    <property type="evidence" value="ECO:0007669"/>
    <property type="project" value="UniProtKB-KW"/>
</dbReference>
<evidence type="ECO:0000256" key="9">
    <source>
        <dbReference type="ARBA" id="ARBA00022664"/>
    </source>
</evidence>
<evidence type="ECO:0000256" key="16">
    <source>
        <dbReference type="ARBA" id="ARBA00023242"/>
    </source>
</evidence>
<evidence type="ECO:0000256" key="1">
    <source>
        <dbReference type="ARBA" id="ARBA00004210"/>
    </source>
</evidence>
<dbReference type="PANTHER" id="PTHR13434:SF0">
    <property type="entry name" value="PROTEIN CASC3"/>
    <property type="match status" value="1"/>
</dbReference>
<feature type="compositionally biased region" description="Basic residues" evidence="18">
    <location>
        <begin position="530"/>
        <end position="542"/>
    </location>
</feature>
<dbReference type="GO" id="GO:0030425">
    <property type="term" value="C:dendrite"/>
    <property type="evidence" value="ECO:0007669"/>
    <property type="project" value="UniProtKB-SubCell"/>
</dbReference>
<evidence type="ECO:0000256" key="8">
    <source>
        <dbReference type="ARBA" id="ARBA00022490"/>
    </source>
</evidence>
<feature type="compositionally biased region" description="Basic and acidic residues" evidence="18">
    <location>
        <begin position="552"/>
        <end position="587"/>
    </location>
</feature>
<dbReference type="GO" id="GO:0005681">
    <property type="term" value="C:spliceosomal complex"/>
    <property type="evidence" value="ECO:0007669"/>
    <property type="project" value="UniProtKB-KW"/>
</dbReference>
<evidence type="ECO:0000256" key="13">
    <source>
        <dbReference type="ARBA" id="ARBA00022884"/>
    </source>
</evidence>
<sequence length="1217" mass="130730">MLKMADASGAAPGESQVGGGPSGEETPEVRQPPAVEAPGGPGRETTASKETVAEVASEDSEYDTLEEDNVDDKEVAVVAAVQDAPVSEGEPDKPAVEKPPAPAAAESEPAVERPPTPEAAKSEPAVEEPPAPEAVESEPTTEKPPPLEEPTEVGTEPSEMVGVGEVTSAPEELPTLDKVEDKSGDAPVEVANGGGDTPDSSLSADAVKEALASGDEDLNASDQSGVVEADSSNKDDEEDLDDEEDEYYDDEEDDVEEDPDDAELLDDEGKEDGRRRPRISETTTGSGDAIGERPDGDGQESNKEKKPLDHDEDRRDPQYIPKKGIFYEHDDRTSEALQELLLEKVYLPLVLLDVNYDRDGSGEDADLQKPVRTNGLGAIDDRPRPEDCIDIVAEECSEGAKDAGGPAPGGGVSRGAAQPAAPGAKPAREPPTERWLHDLYDEVAQSPKMTQELIDIYGYDIRNEDSPPKARRRRRYGRGPTKYTRNWEDETAYSKKRGGGGAGRGFTPHKEDFPSLQDSEDKYPVGRGSGRGRGRGGARHGRGGAGQGAPRTPREEAPTHAPPPKESEEVGKKQATPPEEHTEERHQPQPAAEHAKNTQKGQQTTKTLRLPIGHPSTKTRASSEGATGQPPAGPHPFQKGGGEGGGARMAYMGRGRSRNQEFAPPFHHQQPRKQHHSAQQQFKSKSERDEEDIAALSKQFADAVINVGRSGAPQPLVLRGSSAPPAESQAQSSGIVIEKVEVVYAGNQQQQVNYAHQAEQHQQAGQQGSGQQQQGRSKRYSTQRQRSLPQPSHGGQVAPQSQTVAVQHQPQPLMAQPPPSQPPMTQPPPPQPQMVQQPPMTQPQIAQPPLPPQPHMAQPPPPQYMTTHPQQPQLPPQHFYQQTPPPPPHHVGGGYVHDGGPPGGAPPPPMVAFLPGAPPPPGPQVTGPPPPINYVSAHHYHHHPMAMAPVQQPPPQTMVVTGTAGGLGGGPASATELYTGQGGITYYNTQNQMVQPVSQSRRIKVAIPIVIPPQSPKQKQLPAQLIKIVYVCTGCAESERKPPPTVSQRPRKKNGIFDPTHHHHHRPPPLRSPPIRAGFRKAPPARAGSSEPEVLLSAGRTVLATGPDAVVVSVCDGHAEGPGFDSLRGQSWLKARLHQGASRIVRRVLDRKDWILSVFDFMAEPHSSILYRRLDSRRSQNEGQDEDVLYGAGSMRPNMTASPTGHQTSKKPPADIR</sequence>
<dbReference type="GO" id="GO:0003723">
    <property type="term" value="F:RNA binding"/>
    <property type="evidence" value="ECO:0007669"/>
    <property type="project" value="UniProtKB-KW"/>
</dbReference>
<evidence type="ECO:0000313" key="21">
    <source>
        <dbReference type="Proteomes" id="UP001558652"/>
    </source>
</evidence>
<feature type="compositionally biased region" description="Pro residues" evidence="18">
    <location>
        <begin position="846"/>
        <end position="863"/>
    </location>
</feature>
<dbReference type="InterPro" id="IPR028544">
    <property type="entry name" value="CASC3"/>
</dbReference>
<feature type="compositionally biased region" description="Low complexity" evidence="18">
    <location>
        <begin position="833"/>
        <end position="845"/>
    </location>
</feature>
<comment type="caution">
    <text evidence="20">The sequence shown here is derived from an EMBL/GenBank/DDBJ whole genome shotgun (WGS) entry which is preliminary data.</text>
</comment>
<reference evidence="20 21" key="1">
    <citation type="submission" date="2024-07" db="EMBL/GenBank/DDBJ databases">
        <title>Chromosome-level genome assembly of the water stick insect Ranatra chinensis (Heteroptera: Nepidae).</title>
        <authorList>
            <person name="Liu X."/>
        </authorList>
    </citation>
    <scope>NUCLEOTIDE SEQUENCE [LARGE SCALE GENOMIC DNA]</scope>
    <source>
        <strain evidence="20">Cailab_2021Rc</strain>
        <tissue evidence="20">Muscle</tissue>
    </source>
</reference>
<dbReference type="GO" id="GO:0010494">
    <property type="term" value="C:cytoplasmic stress granule"/>
    <property type="evidence" value="ECO:0007669"/>
    <property type="project" value="UniProtKB-SubCell"/>
</dbReference>
<keyword evidence="7" id="KW-0813">Transport</keyword>
<keyword evidence="14" id="KW-0866">Nonsense-mediated mRNA decay</keyword>
<dbReference type="GO" id="GO:0008380">
    <property type="term" value="P:RNA splicing"/>
    <property type="evidence" value="ECO:0007669"/>
    <property type="project" value="UniProtKB-KW"/>
</dbReference>
<evidence type="ECO:0000256" key="12">
    <source>
        <dbReference type="ARBA" id="ARBA00022845"/>
    </source>
</evidence>
<evidence type="ECO:0000256" key="18">
    <source>
        <dbReference type="SAM" id="MobiDB-lite"/>
    </source>
</evidence>
<feature type="compositionally biased region" description="Pro residues" evidence="18">
    <location>
        <begin position="815"/>
        <end position="832"/>
    </location>
</feature>
<feature type="region of interest" description="Disordered" evidence="18">
    <location>
        <begin position="711"/>
        <end position="732"/>
    </location>
</feature>
<feature type="region of interest" description="Disordered" evidence="18">
    <location>
        <begin position="1181"/>
        <end position="1217"/>
    </location>
</feature>
<keyword evidence="13" id="KW-0694">RNA-binding</keyword>
<dbReference type="SMART" id="SM01044">
    <property type="entry name" value="Btz"/>
    <property type="match status" value="1"/>
</dbReference>
<keyword evidence="16" id="KW-0539">Nucleus</keyword>
<keyword evidence="10" id="KW-0747">Spliceosome</keyword>
<feature type="compositionally biased region" description="Basic and acidic residues" evidence="18">
    <location>
        <begin position="175"/>
        <end position="184"/>
    </location>
</feature>
<evidence type="ECO:0000256" key="6">
    <source>
        <dbReference type="ARBA" id="ARBA00019964"/>
    </source>
</evidence>
<feature type="compositionally biased region" description="Low complexity" evidence="18">
    <location>
        <begin position="414"/>
        <end position="425"/>
    </location>
</feature>
<feature type="compositionally biased region" description="Low complexity" evidence="18">
    <location>
        <begin position="755"/>
        <end position="775"/>
    </location>
</feature>
<feature type="region of interest" description="Disordered" evidence="18">
    <location>
        <begin position="457"/>
        <end position="694"/>
    </location>
</feature>
<dbReference type="GO" id="GO:0016607">
    <property type="term" value="C:nuclear speck"/>
    <property type="evidence" value="ECO:0007669"/>
    <property type="project" value="UniProtKB-SubCell"/>
</dbReference>
<evidence type="ECO:0000256" key="11">
    <source>
        <dbReference type="ARBA" id="ARBA00022816"/>
    </source>
</evidence>
<dbReference type="Pfam" id="PF09405">
    <property type="entry name" value="Btz"/>
    <property type="match status" value="1"/>
</dbReference>
<evidence type="ECO:0000256" key="4">
    <source>
        <dbReference type="ARBA" id="ARBA00004556"/>
    </source>
</evidence>
<dbReference type="GO" id="GO:0048471">
    <property type="term" value="C:perinuclear region of cytoplasm"/>
    <property type="evidence" value="ECO:0007669"/>
    <property type="project" value="UniProtKB-SubCell"/>
</dbReference>
<evidence type="ECO:0000256" key="5">
    <source>
        <dbReference type="ARBA" id="ARBA00009548"/>
    </source>
</evidence>
<comment type="similarity">
    <text evidence="5">Belongs to the CASC3 family.</text>
</comment>
<feature type="compositionally biased region" description="Acidic residues" evidence="18">
    <location>
        <begin position="56"/>
        <end position="71"/>
    </location>
</feature>
<feature type="compositionally biased region" description="Polar residues" evidence="18">
    <location>
        <begin position="616"/>
        <end position="626"/>
    </location>
</feature>
<evidence type="ECO:0000256" key="15">
    <source>
        <dbReference type="ARBA" id="ARBA00023187"/>
    </source>
</evidence>
<evidence type="ECO:0000313" key="20">
    <source>
        <dbReference type="EMBL" id="KAL1115221.1"/>
    </source>
</evidence>
<organism evidence="20 21">
    <name type="scientific">Ranatra chinensis</name>
    <dbReference type="NCBI Taxonomy" id="642074"/>
    <lineage>
        <taxon>Eukaryota</taxon>
        <taxon>Metazoa</taxon>
        <taxon>Ecdysozoa</taxon>
        <taxon>Arthropoda</taxon>
        <taxon>Hexapoda</taxon>
        <taxon>Insecta</taxon>
        <taxon>Pterygota</taxon>
        <taxon>Neoptera</taxon>
        <taxon>Paraneoptera</taxon>
        <taxon>Hemiptera</taxon>
        <taxon>Heteroptera</taxon>
        <taxon>Panheteroptera</taxon>
        <taxon>Nepomorpha</taxon>
        <taxon>Nepidae</taxon>
        <taxon>Ranatrinae</taxon>
        <taxon>Ranatra</taxon>
    </lineage>
</organism>
<evidence type="ECO:0000256" key="17">
    <source>
        <dbReference type="ARBA" id="ARBA00023273"/>
    </source>
</evidence>
<feature type="compositionally biased region" description="Acidic residues" evidence="18">
    <location>
        <begin position="235"/>
        <end position="270"/>
    </location>
</feature>
<feature type="compositionally biased region" description="Polar residues" evidence="18">
    <location>
        <begin position="1197"/>
        <end position="1207"/>
    </location>
</feature>
<feature type="compositionally biased region" description="Low complexity" evidence="18">
    <location>
        <begin position="721"/>
        <end position="732"/>
    </location>
</feature>
<feature type="compositionally biased region" description="Low complexity" evidence="18">
    <location>
        <begin position="76"/>
        <end position="86"/>
    </location>
</feature>
<gene>
    <name evidence="20" type="ORF">AAG570_007252</name>
</gene>
<proteinExistence type="inferred from homology"/>
<feature type="compositionally biased region" description="Basic and acidic residues" evidence="18">
    <location>
        <begin position="360"/>
        <end position="369"/>
    </location>
</feature>